<dbReference type="EMBL" id="CP026095">
    <property type="protein sequence ID" value="AZV44753.1"/>
    <property type="molecule type" value="Genomic_DNA"/>
</dbReference>
<sequence length="138" mass="16091">MTYALANHLDTEAKEAYNKIILKYTHPTKLAQFKVLYALYRKDIKTAKTVLSDVKPPELKLYYEIQIALEENDLEKSRLLIQNVKKTWMQNAVEADILHKEGNLEQARIYAEQSIKRTRGIQKYTLAKHFEPLLNKAA</sequence>
<dbReference type="KEGG" id="pasa:BAOM_4146"/>
<accession>A0A3Q9RR66</accession>
<dbReference type="RefSeq" id="WP_127761675.1">
    <property type="nucleotide sequence ID" value="NZ_CP026095.1"/>
</dbReference>
<name>A0A3Q9RR66_9BACI</name>
<reference evidence="1 2" key="1">
    <citation type="submission" date="2018-01" db="EMBL/GenBank/DDBJ databases">
        <title>Bacillus asahii Genome sequencing and assembly.</title>
        <authorList>
            <person name="Jiang H."/>
            <person name="Feng Y."/>
            <person name="Zhao F."/>
            <person name="Lin X."/>
        </authorList>
    </citation>
    <scope>NUCLEOTIDE SEQUENCE [LARGE SCALE GENOMIC DNA]</scope>
    <source>
        <strain evidence="1 2">OM18</strain>
    </source>
</reference>
<dbReference type="OrthoDB" id="2938712at2"/>
<protein>
    <submittedName>
        <fullName evidence="1">Uncharacterized protein</fullName>
    </submittedName>
</protein>
<proteinExistence type="predicted"/>
<evidence type="ECO:0000313" key="2">
    <source>
        <dbReference type="Proteomes" id="UP000283095"/>
    </source>
</evidence>
<gene>
    <name evidence="1" type="ORF">BAOM_4146</name>
</gene>
<dbReference type="AlphaFoldDB" id="A0A3Q9RR66"/>
<evidence type="ECO:0000313" key="1">
    <source>
        <dbReference type="EMBL" id="AZV44753.1"/>
    </source>
</evidence>
<organism evidence="1 2">
    <name type="scientific">Peribacillus asahii</name>
    <dbReference type="NCBI Taxonomy" id="228899"/>
    <lineage>
        <taxon>Bacteria</taxon>
        <taxon>Bacillati</taxon>
        <taxon>Bacillota</taxon>
        <taxon>Bacilli</taxon>
        <taxon>Bacillales</taxon>
        <taxon>Bacillaceae</taxon>
        <taxon>Peribacillus</taxon>
    </lineage>
</organism>
<dbReference type="Proteomes" id="UP000283095">
    <property type="component" value="Chromosome"/>
</dbReference>